<gene>
    <name evidence="2" type="ORF">SNOG_04396</name>
</gene>
<feature type="region of interest" description="Disordered" evidence="1">
    <location>
        <begin position="23"/>
        <end position="81"/>
    </location>
</feature>
<dbReference type="EMBL" id="CH445330">
    <property type="protein sequence ID" value="EAT88156.1"/>
    <property type="molecule type" value="Genomic_DNA"/>
</dbReference>
<name>Q0UV18_PHANO</name>
<feature type="compositionally biased region" description="Basic and acidic residues" evidence="1">
    <location>
        <begin position="58"/>
        <end position="67"/>
    </location>
</feature>
<dbReference type="InParanoid" id="Q0UV18"/>
<protein>
    <submittedName>
        <fullName evidence="2">Uncharacterized protein</fullName>
    </submittedName>
</protein>
<dbReference type="Proteomes" id="UP000001055">
    <property type="component" value="Unassembled WGS sequence"/>
</dbReference>
<reference evidence="3" key="1">
    <citation type="journal article" date="2007" name="Plant Cell">
        <title>Dothideomycete-plant interactions illuminated by genome sequencing and EST analysis of the wheat pathogen Stagonospora nodorum.</title>
        <authorList>
            <person name="Hane J.K."/>
            <person name="Lowe R.G."/>
            <person name="Solomon P.S."/>
            <person name="Tan K.C."/>
            <person name="Schoch C.L."/>
            <person name="Spatafora J.W."/>
            <person name="Crous P.W."/>
            <person name="Kodira C."/>
            <person name="Birren B.W."/>
            <person name="Galagan J.E."/>
            <person name="Torriani S.F."/>
            <person name="McDonald B.A."/>
            <person name="Oliver R.P."/>
        </authorList>
    </citation>
    <scope>NUCLEOTIDE SEQUENCE [LARGE SCALE GENOMIC DNA]</scope>
    <source>
        <strain evidence="3">SN15 / ATCC MYA-4574 / FGSC 10173</strain>
    </source>
</reference>
<proteinExistence type="predicted"/>
<dbReference type="HOGENOM" id="CLU_2574659_0_0_1"/>
<evidence type="ECO:0000256" key="1">
    <source>
        <dbReference type="SAM" id="MobiDB-lite"/>
    </source>
</evidence>
<dbReference type="KEGG" id="pno:SNOG_04396"/>
<feature type="compositionally biased region" description="Polar residues" evidence="1">
    <location>
        <begin position="70"/>
        <end position="81"/>
    </location>
</feature>
<dbReference type="AlphaFoldDB" id="Q0UV18"/>
<dbReference type="GeneID" id="5971683"/>
<sequence>MLTPEFFEVCLHFLNEGVVFATRPTGTSRSDRPASTIPIAKHRRSVHKNSAPWNETDDDRREPEPVCRKLSSTGLTRQQCR</sequence>
<dbReference type="RefSeq" id="XP_001794815.1">
    <property type="nucleotide sequence ID" value="XM_001794763.1"/>
</dbReference>
<evidence type="ECO:0000313" key="3">
    <source>
        <dbReference type="Proteomes" id="UP000001055"/>
    </source>
</evidence>
<evidence type="ECO:0000313" key="2">
    <source>
        <dbReference type="EMBL" id="EAT88156.1"/>
    </source>
</evidence>
<accession>Q0UV18</accession>
<organism evidence="2 3">
    <name type="scientific">Phaeosphaeria nodorum (strain SN15 / ATCC MYA-4574 / FGSC 10173)</name>
    <name type="common">Glume blotch fungus</name>
    <name type="synonym">Parastagonospora nodorum</name>
    <dbReference type="NCBI Taxonomy" id="321614"/>
    <lineage>
        <taxon>Eukaryota</taxon>
        <taxon>Fungi</taxon>
        <taxon>Dikarya</taxon>
        <taxon>Ascomycota</taxon>
        <taxon>Pezizomycotina</taxon>
        <taxon>Dothideomycetes</taxon>
        <taxon>Pleosporomycetidae</taxon>
        <taxon>Pleosporales</taxon>
        <taxon>Pleosporineae</taxon>
        <taxon>Phaeosphaeriaceae</taxon>
        <taxon>Parastagonospora</taxon>
    </lineage>
</organism>